<keyword evidence="2" id="KW-0175">Coiled coil</keyword>
<organism evidence="3 4">
    <name type="scientific">Priestia megaterium</name>
    <name type="common">Bacillus megaterium</name>
    <dbReference type="NCBI Taxonomy" id="1404"/>
    <lineage>
        <taxon>Bacteria</taxon>
        <taxon>Bacillati</taxon>
        <taxon>Bacillota</taxon>
        <taxon>Bacilli</taxon>
        <taxon>Bacillales</taxon>
        <taxon>Bacillaceae</taxon>
        <taxon>Priestia</taxon>
    </lineage>
</organism>
<dbReference type="Gene3D" id="3.40.30.10">
    <property type="entry name" value="Glutaredoxin"/>
    <property type="match status" value="1"/>
</dbReference>
<keyword evidence="3" id="KW-0614">Plasmid</keyword>
<evidence type="ECO:0000313" key="3">
    <source>
        <dbReference type="EMBL" id="QJX80936.1"/>
    </source>
</evidence>
<evidence type="ECO:0000256" key="2">
    <source>
        <dbReference type="SAM" id="Coils"/>
    </source>
</evidence>
<dbReference type="EMBL" id="CP045273">
    <property type="protein sequence ID" value="QJX80936.1"/>
    <property type="molecule type" value="Genomic_DNA"/>
</dbReference>
<reference evidence="3 4" key="1">
    <citation type="submission" date="2019-10" db="EMBL/GenBank/DDBJ databases">
        <title>Complete genome sequences for adaption low water activity.</title>
        <authorList>
            <person name="Zhao L."/>
            <person name="Zhong J."/>
        </authorList>
    </citation>
    <scope>NUCLEOTIDE SEQUENCE [LARGE SCALE GENOMIC DNA]</scope>
    <source>
        <strain evidence="3 4">FDU301</strain>
        <plasmid evidence="4">pfdu301a</plasmid>
    </source>
</reference>
<evidence type="ECO:0000313" key="4">
    <source>
        <dbReference type="Proteomes" id="UP000501076"/>
    </source>
</evidence>
<geneLocation type="plasmid" evidence="4">
    <name>pfdu301a</name>
</geneLocation>
<accession>A0A6M6E5W7</accession>
<dbReference type="AlphaFoldDB" id="A0A6M6E5W7"/>
<proteinExistence type="inferred from homology"/>
<dbReference type="InterPro" id="IPR006660">
    <property type="entry name" value="Arsenate_reductase-like"/>
</dbReference>
<protein>
    <submittedName>
        <fullName evidence="3">Uncharacterized protein</fullName>
    </submittedName>
</protein>
<dbReference type="Proteomes" id="UP000501076">
    <property type="component" value="Plasmid pFDU301A"/>
</dbReference>
<sequence>MKKITIYKPTTANGFAAFKKARDFMIEHNVEYKLIRLTKNAIPKEKMKNFLRFYTSCKSTDILVVTEEEWRLLLMKRWYEKVLEIPEEDRIDFVLDNIDEAFKKPIVFMDYYDEQGCLNEEYKGIGTVGFEESEFGLYIPKSVRNYQLKIMINLLNQIDTLNEQNDAEEETEEEVNEFNDQYLEELDDSLFEKEFSHQWLIENNQEEHQFSLAI</sequence>
<dbReference type="PROSITE" id="PS51353">
    <property type="entry name" value="ARSC"/>
    <property type="match status" value="1"/>
</dbReference>
<gene>
    <name evidence="3" type="ORF">FDZ14_33125</name>
</gene>
<comment type="similarity">
    <text evidence="1">Belongs to the ArsC family.</text>
</comment>
<feature type="coiled-coil region" evidence="2">
    <location>
        <begin position="151"/>
        <end position="188"/>
    </location>
</feature>
<evidence type="ECO:0000256" key="1">
    <source>
        <dbReference type="PROSITE-ProRule" id="PRU01282"/>
    </source>
</evidence>
<name>A0A6M6E5W7_PRIMG</name>
<dbReference type="RefSeq" id="WP_171778936.1">
    <property type="nucleotide sequence ID" value="NZ_CP045273.1"/>
</dbReference>